<dbReference type="RefSeq" id="WP_406791469.1">
    <property type="nucleotide sequence ID" value="NZ_JBJHZX010000008.1"/>
</dbReference>
<organism evidence="2 3">
    <name type="scientific">Candidatus Clostridium eludens</name>
    <dbReference type="NCBI Taxonomy" id="3381663"/>
    <lineage>
        <taxon>Bacteria</taxon>
        <taxon>Bacillati</taxon>
        <taxon>Bacillota</taxon>
        <taxon>Clostridia</taxon>
        <taxon>Eubacteriales</taxon>
        <taxon>Clostridiaceae</taxon>
        <taxon>Clostridium</taxon>
    </lineage>
</organism>
<evidence type="ECO:0000313" key="2">
    <source>
        <dbReference type="EMBL" id="MFL0195350.1"/>
    </source>
</evidence>
<dbReference type="SUPFAM" id="SSF53335">
    <property type="entry name" value="S-adenosyl-L-methionine-dependent methyltransferases"/>
    <property type="match status" value="1"/>
</dbReference>
<gene>
    <name evidence="2" type="ORF">ACJDU8_07195</name>
</gene>
<dbReference type="EC" id="2.1.1.-" evidence="2"/>
<dbReference type="EMBL" id="JBJHZX010000008">
    <property type="protein sequence ID" value="MFL0195350.1"/>
    <property type="molecule type" value="Genomic_DNA"/>
</dbReference>
<keyword evidence="3" id="KW-1185">Reference proteome</keyword>
<dbReference type="CDD" id="cd02440">
    <property type="entry name" value="AdoMet_MTases"/>
    <property type="match status" value="1"/>
</dbReference>
<comment type="caution">
    <text evidence="2">The sequence shown here is derived from an EMBL/GenBank/DDBJ whole genome shotgun (WGS) entry which is preliminary data.</text>
</comment>
<dbReference type="GO" id="GO:0032259">
    <property type="term" value="P:methylation"/>
    <property type="evidence" value="ECO:0007669"/>
    <property type="project" value="UniProtKB-KW"/>
</dbReference>
<proteinExistence type="predicted"/>
<keyword evidence="2" id="KW-0808">Transferase</keyword>
<dbReference type="Gene3D" id="3.40.50.150">
    <property type="entry name" value="Vaccinia Virus protein VP39"/>
    <property type="match status" value="1"/>
</dbReference>
<dbReference type="Pfam" id="PF13847">
    <property type="entry name" value="Methyltransf_31"/>
    <property type="match status" value="1"/>
</dbReference>
<dbReference type="Proteomes" id="UP001623660">
    <property type="component" value="Unassembled WGS sequence"/>
</dbReference>
<dbReference type="InterPro" id="IPR029063">
    <property type="entry name" value="SAM-dependent_MTases_sf"/>
</dbReference>
<reference evidence="2 3" key="1">
    <citation type="submission" date="2024-11" db="EMBL/GenBank/DDBJ databases">
        <authorList>
            <person name="Heng Y.C."/>
            <person name="Lim A.C.H."/>
            <person name="Lee J.K.Y."/>
            <person name="Kittelmann S."/>
        </authorList>
    </citation>
    <scope>NUCLEOTIDE SEQUENCE [LARGE SCALE GENOMIC DNA]</scope>
    <source>
        <strain evidence="2 3">WILCCON 0269</strain>
    </source>
</reference>
<evidence type="ECO:0000313" key="3">
    <source>
        <dbReference type="Proteomes" id="UP001623660"/>
    </source>
</evidence>
<dbReference type="InterPro" id="IPR025714">
    <property type="entry name" value="Methyltranfer_dom"/>
</dbReference>
<name>A0ABW8SH76_9CLOT</name>
<protein>
    <submittedName>
        <fullName evidence="2">Class I SAM-dependent methyltransferase</fullName>
        <ecNumber evidence="2">2.1.1.-</ecNumber>
    </submittedName>
</protein>
<feature type="domain" description="Methyltransferase" evidence="1">
    <location>
        <begin position="68"/>
        <end position="184"/>
    </location>
</feature>
<keyword evidence="2" id="KW-0489">Methyltransferase</keyword>
<evidence type="ECO:0000259" key="1">
    <source>
        <dbReference type="Pfam" id="PF13847"/>
    </source>
</evidence>
<dbReference type="GO" id="GO:0008168">
    <property type="term" value="F:methyltransferase activity"/>
    <property type="evidence" value="ECO:0007669"/>
    <property type="project" value="UniProtKB-KW"/>
</dbReference>
<accession>A0ABW8SH76</accession>
<sequence length="268" mass="31079">MSNKNIFEGNRAAWNQASKYHQKARKNSLLKSFKNPEFTTFNSDYDDVVVNKLKHINFDGEIIAQMQCQNGRELLSLMKFGAKEAIGFDISDIAISEAEQLAETAKLNAKFVRTNILEIEDKYNDYFDFIYISEGSLQWFPDLNNYFNVLSRLLKKGGQILISEIHPFVHFFDNGFDFEKQNLDKLISYFKKGPYNYATGMDYVGGVEYESDECFWFMHKISDIISAILQANIEIQEFDEYNLGNSDNETLKLLDEFPLSYILIGKKK</sequence>